<name>A0A6P3IMC8_BISBB</name>
<protein>
    <submittedName>
        <fullName evidence="10">Odorant-binding protein-like</fullName>
    </submittedName>
</protein>
<feature type="signal peptide" evidence="7">
    <location>
        <begin position="1"/>
        <end position="16"/>
    </location>
</feature>
<keyword evidence="4" id="KW-0964">Secreted</keyword>
<dbReference type="InterPro" id="IPR000566">
    <property type="entry name" value="Lipocln_cytosolic_FA-bd_dom"/>
</dbReference>
<evidence type="ECO:0000313" key="9">
    <source>
        <dbReference type="Proteomes" id="UP000515208"/>
    </source>
</evidence>
<dbReference type="AlphaFoldDB" id="A0A6P3IMC8"/>
<dbReference type="GO" id="GO:0005615">
    <property type="term" value="C:extracellular space"/>
    <property type="evidence" value="ECO:0007669"/>
    <property type="project" value="TreeGrafter"/>
</dbReference>
<dbReference type="PROSITE" id="PS00213">
    <property type="entry name" value="LIPOCALIN"/>
    <property type="match status" value="1"/>
</dbReference>
<accession>A0A6P3IMC8</accession>
<evidence type="ECO:0000256" key="1">
    <source>
        <dbReference type="ARBA" id="ARBA00004613"/>
    </source>
</evidence>
<dbReference type="PANTHER" id="PTHR11430:SF65">
    <property type="entry name" value="ODORANT-BINDING PROTEIN 1A-RELATED"/>
    <property type="match status" value="1"/>
</dbReference>
<evidence type="ECO:0000256" key="3">
    <source>
        <dbReference type="ARBA" id="ARBA00022448"/>
    </source>
</evidence>
<dbReference type="Gene3D" id="2.40.128.20">
    <property type="match status" value="1"/>
</dbReference>
<evidence type="ECO:0000256" key="7">
    <source>
        <dbReference type="SAM" id="SignalP"/>
    </source>
</evidence>
<dbReference type="InterPro" id="IPR002448">
    <property type="entry name" value="OBP-like"/>
</dbReference>
<dbReference type="GO" id="GO:0005549">
    <property type="term" value="F:odorant binding"/>
    <property type="evidence" value="ECO:0007669"/>
    <property type="project" value="TreeGrafter"/>
</dbReference>
<dbReference type="GO" id="GO:0036094">
    <property type="term" value="F:small molecule binding"/>
    <property type="evidence" value="ECO:0007669"/>
    <property type="project" value="InterPro"/>
</dbReference>
<sequence>MKVLVLSLLLGLVCDAQEADDQKGLSQLSGKWRTVYIASTIPDKIAENGPFRAYLCYLVFDDEQGTVDFYFYVKLNGEWVAKHVTGKKTKNNTYIVEYEGENKFEVIYASDTVLIVSVVNKDKNKRCGEIQLAAIFVKVNDIEEKALEMFKELLKLKGIEEKYIVNFFESVGHHQPHQKNHEGHKMKVLVLSLLLGPLDFYRVTKKGEKQKSSSSCTVLGSSKCSPQPGFGCREAHPQQASTSSGLHGSRMPGG</sequence>
<feature type="region of interest" description="Disordered" evidence="6">
    <location>
        <begin position="212"/>
        <end position="254"/>
    </location>
</feature>
<gene>
    <name evidence="10" type="primary">LOC105001031</name>
</gene>
<comment type="similarity">
    <text evidence="2 5">Belongs to the calycin superfamily. Lipocalin family.</text>
</comment>
<dbReference type="Pfam" id="PF00061">
    <property type="entry name" value="Lipocalin"/>
    <property type="match status" value="1"/>
</dbReference>
<dbReference type="PRINTS" id="PR01173">
    <property type="entry name" value="ODORANTBNDNG"/>
</dbReference>
<dbReference type="Proteomes" id="UP000515208">
    <property type="component" value="Unplaced"/>
</dbReference>
<proteinExistence type="inferred from homology"/>
<dbReference type="InterPro" id="IPR012674">
    <property type="entry name" value="Calycin"/>
</dbReference>
<dbReference type="KEGG" id="bbis:105001031"/>
<evidence type="ECO:0000256" key="6">
    <source>
        <dbReference type="SAM" id="MobiDB-lite"/>
    </source>
</evidence>
<organism evidence="9 10">
    <name type="scientific">Bison bison bison</name>
    <name type="common">North American plains bison</name>
    <dbReference type="NCBI Taxonomy" id="43346"/>
    <lineage>
        <taxon>Eukaryota</taxon>
        <taxon>Metazoa</taxon>
        <taxon>Chordata</taxon>
        <taxon>Craniata</taxon>
        <taxon>Vertebrata</taxon>
        <taxon>Euteleostomi</taxon>
        <taxon>Mammalia</taxon>
        <taxon>Eutheria</taxon>
        <taxon>Laurasiatheria</taxon>
        <taxon>Artiodactyla</taxon>
        <taxon>Ruminantia</taxon>
        <taxon>Pecora</taxon>
        <taxon>Bovidae</taxon>
        <taxon>Bovinae</taxon>
        <taxon>Bison</taxon>
    </lineage>
</organism>
<feature type="domain" description="Lipocalin/cytosolic fatty-acid binding" evidence="8">
    <location>
        <begin position="29"/>
        <end position="169"/>
    </location>
</feature>
<keyword evidence="7" id="KW-0732">Signal</keyword>
<feature type="chain" id="PRO_5028354806" evidence="7">
    <location>
        <begin position="17"/>
        <end position="254"/>
    </location>
</feature>
<dbReference type="InterPro" id="IPR002345">
    <property type="entry name" value="Lipocalin"/>
</dbReference>
<evidence type="ECO:0000256" key="5">
    <source>
        <dbReference type="RuleBase" id="RU003695"/>
    </source>
</evidence>
<evidence type="ECO:0000256" key="4">
    <source>
        <dbReference type="ARBA" id="ARBA00022525"/>
    </source>
</evidence>
<evidence type="ECO:0000256" key="2">
    <source>
        <dbReference type="ARBA" id="ARBA00006889"/>
    </source>
</evidence>
<dbReference type="PANTHER" id="PTHR11430">
    <property type="entry name" value="LIPOCALIN"/>
    <property type="match status" value="1"/>
</dbReference>
<dbReference type="GeneID" id="105001031"/>
<reference evidence="10" key="1">
    <citation type="submission" date="2025-08" db="UniProtKB">
        <authorList>
            <consortium name="RefSeq"/>
        </authorList>
    </citation>
    <scope>IDENTIFICATION</scope>
    <source>
        <tissue evidence="10">Blood</tissue>
    </source>
</reference>
<dbReference type="RefSeq" id="XP_010855451.1">
    <property type="nucleotide sequence ID" value="XM_010857149.1"/>
</dbReference>
<dbReference type="InterPro" id="IPR022272">
    <property type="entry name" value="Lipocalin_CS"/>
</dbReference>
<keyword evidence="3" id="KW-0813">Transport</keyword>
<dbReference type="SUPFAM" id="SSF50814">
    <property type="entry name" value="Lipocalins"/>
    <property type="match status" value="1"/>
</dbReference>
<evidence type="ECO:0000259" key="8">
    <source>
        <dbReference type="Pfam" id="PF00061"/>
    </source>
</evidence>
<keyword evidence="9" id="KW-1185">Reference proteome</keyword>
<comment type="subcellular location">
    <subcellularLocation>
        <location evidence="1">Secreted</location>
    </subcellularLocation>
</comment>
<evidence type="ECO:0000313" key="10">
    <source>
        <dbReference type="RefSeq" id="XP_010855451.1"/>
    </source>
</evidence>
<feature type="compositionally biased region" description="Polar residues" evidence="6">
    <location>
        <begin position="212"/>
        <end position="225"/>
    </location>
</feature>